<feature type="compositionally biased region" description="Basic and acidic residues" evidence="1">
    <location>
        <begin position="31"/>
        <end position="42"/>
    </location>
</feature>
<geneLocation type="plasmid" evidence="3">
    <name>pnfsy08</name>
</geneLocation>
<organism evidence="2 3">
    <name type="scientific">Nostoc flagelliforme CCNUN1</name>
    <dbReference type="NCBI Taxonomy" id="2038116"/>
    <lineage>
        <taxon>Bacteria</taxon>
        <taxon>Bacillati</taxon>
        <taxon>Cyanobacteriota</taxon>
        <taxon>Cyanophyceae</taxon>
        <taxon>Nostocales</taxon>
        <taxon>Nostocaceae</taxon>
        <taxon>Nostoc</taxon>
    </lineage>
</organism>
<accession>A0A2K8TAC7</accession>
<keyword evidence="3" id="KW-1185">Reference proteome</keyword>
<evidence type="ECO:0000313" key="2">
    <source>
        <dbReference type="EMBL" id="AUB44609.1"/>
    </source>
</evidence>
<dbReference type="Proteomes" id="UP000232003">
    <property type="component" value="Plasmid pNFSY08"/>
</dbReference>
<name>A0A2K8TAC7_9NOSO</name>
<dbReference type="KEGG" id="nfl:COO91_10847"/>
<dbReference type="AlphaFoldDB" id="A0A2K8TAC7"/>
<feature type="region of interest" description="Disordered" evidence="1">
    <location>
        <begin position="21"/>
        <end position="42"/>
    </location>
</feature>
<reference evidence="2 3" key="1">
    <citation type="submission" date="2017-11" db="EMBL/GenBank/DDBJ databases">
        <title>Complete genome of a free-living desiccation-tolerant cyanobacterium and its photosynthetic adaptation to extreme terrestrial habitat.</title>
        <authorList>
            <person name="Shang J."/>
        </authorList>
    </citation>
    <scope>NUCLEOTIDE SEQUENCE [LARGE SCALE GENOMIC DNA]</scope>
    <source>
        <strain evidence="2 3">CCNUN1</strain>
        <plasmid evidence="3">pnfsy08</plasmid>
    </source>
</reference>
<sequence length="42" mass="4897">MTFFPLSIKGKGKTVLRPALRFRPQVARNNPHREQGRLKPRP</sequence>
<gene>
    <name evidence="2" type="ORF">COO91_10847</name>
</gene>
<protein>
    <submittedName>
        <fullName evidence="2">Uncharacterized protein</fullName>
    </submittedName>
</protein>
<proteinExistence type="predicted"/>
<keyword evidence="2" id="KW-0614">Plasmid</keyword>
<dbReference type="EMBL" id="CP024793">
    <property type="protein sequence ID" value="AUB44609.1"/>
    <property type="molecule type" value="Genomic_DNA"/>
</dbReference>
<evidence type="ECO:0000256" key="1">
    <source>
        <dbReference type="SAM" id="MobiDB-lite"/>
    </source>
</evidence>
<evidence type="ECO:0000313" key="3">
    <source>
        <dbReference type="Proteomes" id="UP000232003"/>
    </source>
</evidence>